<dbReference type="Pfam" id="PF13275">
    <property type="entry name" value="S4_2"/>
    <property type="match status" value="1"/>
</dbReference>
<dbReference type="InterPro" id="IPR036986">
    <property type="entry name" value="S4_RNA-bd_sf"/>
</dbReference>
<proteinExistence type="inferred from homology"/>
<organism evidence="5 6">
    <name type="scientific">Leptospira ryugenii</name>
    <dbReference type="NCBI Taxonomy" id="1917863"/>
    <lineage>
        <taxon>Bacteria</taxon>
        <taxon>Pseudomonadati</taxon>
        <taxon>Spirochaetota</taxon>
        <taxon>Spirochaetia</taxon>
        <taxon>Leptospirales</taxon>
        <taxon>Leptospiraceae</taxon>
        <taxon>Leptospira</taxon>
    </lineage>
</organism>
<keyword evidence="5" id="KW-0808">Transferase</keyword>
<dbReference type="Gene3D" id="3.10.290.10">
    <property type="entry name" value="RNA-binding S4 domain"/>
    <property type="match status" value="1"/>
</dbReference>
<sequence length="269" mass="30821">MKQLALSFLDFQNTLPKEKTRLDEFLKLSDLIQDKNKIDSLILSGSILVNDRVVTKKGTLIHKGDHVRLRPAIKEYVSRGAFKLLKAFEYFPNLSCSDSICLDLGASTGGFTQVLLEKGAPLVYAIDVGYGQLAQRLANDEKVRVMDRTHIKDLQWKSLDPIAKRYFVTMDLSFISLTQVFPQIERLIRESNSDDWQGVSLVKPQFEVAGHHLESGILTDRRMQLRTVRNVWRKVKWTNPGFVFMGLCESPITGMDGNREFLLRWCWKA</sequence>
<protein>
    <submittedName>
        <fullName evidence="5">Putative ribosomal RNA large subunit methyltransferase J</fullName>
    </submittedName>
</protein>
<dbReference type="Proteomes" id="UP000245133">
    <property type="component" value="Unassembled WGS sequence"/>
</dbReference>
<reference evidence="5 6" key="1">
    <citation type="submission" date="2018-02" db="EMBL/GenBank/DDBJ databases">
        <title>Novel Leptospira species isolated from soil and water in Japan.</title>
        <authorList>
            <person name="Nakao R."/>
            <person name="Masuzawa T."/>
        </authorList>
    </citation>
    <scope>NUCLEOTIDE SEQUENCE [LARGE SCALE GENOMIC DNA]</scope>
    <source>
        <strain evidence="5 6">YH101</strain>
    </source>
</reference>
<dbReference type="SUPFAM" id="SSF53335">
    <property type="entry name" value="S-adenosyl-L-methionine-dependent methyltransferases"/>
    <property type="match status" value="1"/>
</dbReference>
<evidence type="ECO:0000259" key="4">
    <source>
        <dbReference type="SMART" id="SM00363"/>
    </source>
</evidence>
<dbReference type="InterPro" id="IPR002877">
    <property type="entry name" value="RNA_MeTrfase_FtsJ_dom"/>
</dbReference>
<dbReference type="Gene3D" id="3.40.50.150">
    <property type="entry name" value="Vaccinia Virus protein VP39"/>
    <property type="match status" value="1"/>
</dbReference>
<dbReference type="InterPro" id="IPR002942">
    <property type="entry name" value="S4_RNA-bd"/>
</dbReference>
<dbReference type="PROSITE" id="PS50889">
    <property type="entry name" value="S4"/>
    <property type="match status" value="1"/>
</dbReference>
<keyword evidence="6" id="KW-1185">Reference proteome</keyword>
<dbReference type="InterPro" id="IPR047048">
    <property type="entry name" value="TlyA"/>
</dbReference>
<dbReference type="AlphaFoldDB" id="A0A2P2E2Y5"/>
<keyword evidence="5" id="KW-0489">Methyltransferase</keyword>
<evidence type="ECO:0000313" key="6">
    <source>
        <dbReference type="Proteomes" id="UP000245133"/>
    </source>
</evidence>
<accession>A0A2P2E2Y5</accession>
<dbReference type="GO" id="GO:0003723">
    <property type="term" value="F:RNA binding"/>
    <property type="evidence" value="ECO:0007669"/>
    <property type="project" value="UniProtKB-KW"/>
</dbReference>
<dbReference type="InterPro" id="IPR029063">
    <property type="entry name" value="SAM-dependent_MTases_sf"/>
</dbReference>
<dbReference type="EMBL" id="BFBB01000008">
    <property type="protein sequence ID" value="GBF51265.1"/>
    <property type="molecule type" value="Genomic_DNA"/>
</dbReference>
<dbReference type="Pfam" id="PF01728">
    <property type="entry name" value="FtsJ"/>
    <property type="match status" value="1"/>
</dbReference>
<evidence type="ECO:0000256" key="1">
    <source>
        <dbReference type="ARBA" id="ARBA00022884"/>
    </source>
</evidence>
<dbReference type="SMART" id="SM00363">
    <property type="entry name" value="S4"/>
    <property type="match status" value="1"/>
</dbReference>
<comment type="caution">
    <text evidence="5">The sequence shown here is derived from an EMBL/GenBank/DDBJ whole genome shotgun (WGS) entry which is preliminary data.</text>
</comment>
<evidence type="ECO:0000256" key="3">
    <source>
        <dbReference type="PROSITE-ProRule" id="PRU00182"/>
    </source>
</evidence>
<evidence type="ECO:0000313" key="5">
    <source>
        <dbReference type="EMBL" id="GBF51265.1"/>
    </source>
</evidence>
<comment type="similarity">
    <text evidence="2">Belongs to the TlyA family.</text>
</comment>
<dbReference type="GO" id="GO:0008168">
    <property type="term" value="F:methyltransferase activity"/>
    <property type="evidence" value="ECO:0007669"/>
    <property type="project" value="UniProtKB-KW"/>
</dbReference>
<name>A0A2P2E2Y5_9LEPT</name>
<dbReference type="GO" id="GO:0032259">
    <property type="term" value="P:methylation"/>
    <property type="evidence" value="ECO:0007669"/>
    <property type="project" value="UniProtKB-KW"/>
</dbReference>
<keyword evidence="1 3" id="KW-0694">RNA-binding</keyword>
<dbReference type="PANTHER" id="PTHR32319:SF0">
    <property type="entry name" value="BACTERIAL HEMOLYSIN-LIKE PROTEIN"/>
    <property type="match status" value="1"/>
</dbReference>
<gene>
    <name evidence="5" type="ORF">LPTSP4_27970</name>
</gene>
<dbReference type="PANTHER" id="PTHR32319">
    <property type="entry name" value="BACTERIAL HEMOLYSIN-LIKE PROTEIN"/>
    <property type="match status" value="1"/>
</dbReference>
<dbReference type="CDD" id="cd02440">
    <property type="entry name" value="AdoMet_MTases"/>
    <property type="match status" value="1"/>
</dbReference>
<dbReference type="SUPFAM" id="SSF55174">
    <property type="entry name" value="Alpha-L RNA-binding motif"/>
    <property type="match status" value="1"/>
</dbReference>
<dbReference type="CDD" id="cd00165">
    <property type="entry name" value="S4"/>
    <property type="match status" value="1"/>
</dbReference>
<feature type="domain" description="RNA-binding S4" evidence="4">
    <location>
        <begin position="20"/>
        <end position="85"/>
    </location>
</feature>
<evidence type="ECO:0000256" key="2">
    <source>
        <dbReference type="ARBA" id="ARBA00029460"/>
    </source>
</evidence>